<organism evidence="9 10">
    <name type="scientific">Sporothrix curviconia</name>
    <dbReference type="NCBI Taxonomy" id="1260050"/>
    <lineage>
        <taxon>Eukaryota</taxon>
        <taxon>Fungi</taxon>
        <taxon>Dikarya</taxon>
        <taxon>Ascomycota</taxon>
        <taxon>Pezizomycotina</taxon>
        <taxon>Sordariomycetes</taxon>
        <taxon>Sordariomycetidae</taxon>
        <taxon>Ophiostomatales</taxon>
        <taxon>Ophiostomataceae</taxon>
        <taxon>Sporothrix</taxon>
    </lineage>
</organism>
<evidence type="ECO:0000256" key="5">
    <source>
        <dbReference type="ARBA" id="ARBA00023136"/>
    </source>
</evidence>
<evidence type="ECO:0000256" key="1">
    <source>
        <dbReference type="ARBA" id="ARBA00004370"/>
    </source>
</evidence>
<dbReference type="InterPro" id="IPR000612">
    <property type="entry name" value="PMP3"/>
</dbReference>
<dbReference type="EMBL" id="CAWUHB010000025">
    <property type="protein sequence ID" value="CAK7222561.1"/>
    <property type="molecule type" value="Genomic_DNA"/>
</dbReference>
<keyword evidence="4 7" id="KW-1133">Transmembrane helix</keyword>
<dbReference type="PANTHER" id="PTHR21659:SF57">
    <property type="entry name" value="PLASMA MEMBRANE PROTEOLIPID 31"/>
    <property type="match status" value="1"/>
</dbReference>
<evidence type="ECO:0008006" key="11">
    <source>
        <dbReference type="Google" id="ProtNLM"/>
    </source>
</evidence>
<evidence type="ECO:0000256" key="6">
    <source>
        <dbReference type="SAM" id="MobiDB-lite"/>
    </source>
</evidence>
<evidence type="ECO:0000256" key="7">
    <source>
        <dbReference type="SAM" id="Phobius"/>
    </source>
</evidence>
<feature type="transmembrane region" description="Helical" evidence="7">
    <location>
        <begin position="32"/>
        <end position="53"/>
    </location>
</feature>
<reference evidence="9 10" key="1">
    <citation type="submission" date="2024-01" db="EMBL/GenBank/DDBJ databases">
        <authorList>
            <person name="Allen C."/>
            <person name="Tagirdzhanova G."/>
        </authorList>
    </citation>
    <scope>NUCLEOTIDE SEQUENCE [LARGE SCALE GENOMIC DNA]</scope>
</reference>
<dbReference type="Pfam" id="PF01679">
    <property type="entry name" value="Pmp3"/>
    <property type="match status" value="1"/>
</dbReference>
<feature type="compositionally biased region" description="Low complexity" evidence="6">
    <location>
        <begin position="149"/>
        <end position="163"/>
    </location>
</feature>
<evidence type="ECO:0000313" key="9">
    <source>
        <dbReference type="EMBL" id="CAK7222561.1"/>
    </source>
</evidence>
<evidence type="ECO:0000256" key="2">
    <source>
        <dbReference type="ARBA" id="ARBA00009530"/>
    </source>
</evidence>
<feature type="compositionally biased region" description="Low complexity" evidence="6">
    <location>
        <begin position="91"/>
        <end position="105"/>
    </location>
</feature>
<dbReference type="Proteomes" id="UP001642405">
    <property type="component" value="Unassembled WGS sequence"/>
</dbReference>
<name>A0ABP0BU22_9PEZI</name>
<keyword evidence="3 7" id="KW-0812">Transmembrane</keyword>
<accession>A0ABP0BU22</accession>
<keyword evidence="5 7" id="KW-0472">Membrane</keyword>
<comment type="caution">
    <text evidence="9">The sequence shown here is derived from an EMBL/GenBank/DDBJ whole genome shotgun (WGS) entry which is preliminary data.</text>
</comment>
<feature type="signal peptide" evidence="8">
    <location>
        <begin position="1"/>
        <end position="22"/>
    </location>
</feature>
<comment type="subcellular location">
    <subcellularLocation>
        <location evidence="1">Membrane</location>
    </subcellularLocation>
</comment>
<evidence type="ECO:0000256" key="4">
    <source>
        <dbReference type="ARBA" id="ARBA00022989"/>
    </source>
</evidence>
<evidence type="ECO:0000313" key="10">
    <source>
        <dbReference type="Proteomes" id="UP001642405"/>
    </source>
</evidence>
<feature type="chain" id="PRO_5047480316" description="Stress response RCI peptide" evidence="8">
    <location>
        <begin position="23"/>
        <end position="192"/>
    </location>
</feature>
<evidence type="ECO:0000256" key="8">
    <source>
        <dbReference type="SAM" id="SignalP"/>
    </source>
</evidence>
<protein>
    <recommendedName>
        <fullName evidence="11">Stress response RCI peptide</fullName>
    </recommendedName>
</protein>
<keyword evidence="8" id="KW-0732">Signal</keyword>
<comment type="similarity">
    <text evidence="2">Belongs to the UPF0057 (PMP3) family.</text>
</comment>
<proteinExistence type="inferred from homology"/>
<feature type="region of interest" description="Disordered" evidence="6">
    <location>
        <begin position="85"/>
        <end position="122"/>
    </location>
</feature>
<keyword evidence="10" id="KW-1185">Reference proteome</keyword>
<dbReference type="PANTHER" id="PTHR21659">
    <property type="entry name" value="HYDROPHOBIC PROTEIN RCI2 LOW TEMPERATURE AND SALT RESPONSIVE PROTEIN LTI6 -RELATED"/>
    <property type="match status" value="1"/>
</dbReference>
<evidence type="ECO:0000256" key="3">
    <source>
        <dbReference type="ARBA" id="ARBA00022692"/>
    </source>
</evidence>
<feature type="region of interest" description="Disordered" evidence="6">
    <location>
        <begin position="135"/>
        <end position="192"/>
    </location>
</feature>
<gene>
    <name evidence="9" type="ORF">SCUCBS95973_004883</name>
</gene>
<sequence length="192" mass="19925">MCSSDIFLGLLALLFPPLPVWVKRGLCSADSVINILLCVLGYIPGLIHAWYIIAKFPEPDYDYEVVGQDAERSGNRVTYVVVHENHRHGHSSNSNNSRRGGSSNNTGHITTAGAAGNDSNVQSAAPKIQDNMNYGTAAAAPAPAPAPAPASHTPAAGSSSHAADNGGEGGSEAPPPSYAQVVAGDNKIQNQE</sequence>